<proteinExistence type="predicted"/>
<keyword evidence="2" id="KW-1185">Reference proteome</keyword>
<sequence>MIQKTGDMWLLHMVLQYDYKFRDNAYIYKQNKFKIKDSEHELPRLQGFVTHALQRFYQYWKSRLHTYNKECGSTHEERLDNPHEDFPIENWRRCCATFDSDDFKTKKNNNVKPPVDVIWLAEHTHTDDGVLVWVDDKRSKQVHVSIVFKCSLTCKSSNYINDLHDLVQNKDKEGTTQTQEEMLLQVLGPKSGYTRGKGSGYGGSIKARINEEQQQKIHEQQK</sequence>
<evidence type="ECO:0000313" key="1">
    <source>
        <dbReference type="EMBL" id="KAJ8443043.1"/>
    </source>
</evidence>
<name>A0A9Q1KHP6_9CARY</name>
<dbReference type="OrthoDB" id="1292058at2759"/>
<dbReference type="AlphaFoldDB" id="A0A9Q1KHP6"/>
<organism evidence="1 2">
    <name type="scientific">Carnegiea gigantea</name>
    <dbReference type="NCBI Taxonomy" id="171969"/>
    <lineage>
        <taxon>Eukaryota</taxon>
        <taxon>Viridiplantae</taxon>
        <taxon>Streptophyta</taxon>
        <taxon>Embryophyta</taxon>
        <taxon>Tracheophyta</taxon>
        <taxon>Spermatophyta</taxon>
        <taxon>Magnoliopsida</taxon>
        <taxon>eudicotyledons</taxon>
        <taxon>Gunneridae</taxon>
        <taxon>Pentapetalae</taxon>
        <taxon>Caryophyllales</taxon>
        <taxon>Cactineae</taxon>
        <taxon>Cactaceae</taxon>
        <taxon>Cactoideae</taxon>
        <taxon>Echinocereeae</taxon>
        <taxon>Carnegiea</taxon>
    </lineage>
</organism>
<dbReference type="Proteomes" id="UP001153076">
    <property type="component" value="Unassembled WGS sequence"/>
</dbReference>
<dbReference type="PANTHER" id="PTHR33499">
    <property type="entry name" value="OS12G0282400 PROTEIN-RELATED"/>
    <property type="match status" value="1"/>
</dbReference>
<dbReference type="EMBL" id="JAKOGI010000127">
    <property type="protein sequence ID" value="KAJ8443043.1"/>
    <property type="molecule type" value="Genomic_DNA"/>
</dbReference>
<protein>
    <submittedName>
        <fullName evidence="1">Uncharacterized protein</fullName>
    </submittedName>
</protein>
<reference evidence="1" key="1">
    <citation type="submission" date="2022-04" db="EMBL/GenBank/DDBJ databases">
        <title>Carnegiea gigantea Genome sequencing and assembly v2.</title>
        <authorList>
            <person name="Copetti D."/>
            <person name="Sanderson M.J."/>
            <person name="Burquez A."/>
            <person name="Wojciechowski M.F."/>
        </authorList>
    </citation>
    <scope>NUCLEOTIDE SEQUENCE</scope>
    <source>
        <strain evidence="1">SGP5-SGP5p</strain>
        <tissue evidence="1">Aerial part</tissue>
    </source>
</reference>
<accession>A0A9Q1KHP6</accession>
<gene>
    <name evidence="1" type="ORF">Cgig2_004248</name>
</gene>
<evidence type="ECO:0000313" key="2">
    <source>
        <dbReference type="Proteomes" id="UP001153076"/>
    </source>
</evidence>
<comment type="caution">
    <text evidence="1">The sequence shown here is derived from an EMBL/GenBank/DDBJ whole genome shotgun (WGS) entry which is preliminary data.</text>
</comment>
<dbReference type="PANTHER" id="PTHR33499:SF11">
    <property type="entry name" value="NO APICAL MERISTEM-ASSOCIATED C-TERMINAL DOMAIN-CONTAINING PROTEIN"/>
    <property type="match status" value="1"/>
</dbReference>